<comment type="catalytic activity">
    <reaction evidence="55">
        <text>(2E)-octadecenoyl-[ACP] + NADPH + H(+) = octadecanoyl-[ACP] + NADP(+)</text>
        <dbReference type="Rhea" id="RHEA:41928"/>
        <dbReference type="Rhea" id="RHEA-COMP:9655"/>
        <dbReference type="Rhea" id="RHEA-COMP:9656"/>
        <dbReference type="ChEBI" id="CHEBI:15378"/>
        <dbReference type="ChEBI" id="CHEBI:57783"/>
        <dbReference type="ChEBI" id="CHEBI:58349"/>
        <dbReference type="ChEBI" id="CHEBI:78489"/>
        <dbReference type="ChEBI" id="CHEBI:78495"/>
    </reaction>
    <physiologicalReaction direction="left-to-right" evidence="55">
        <dbReference type="Rhea" id="RHEA:41929"/>
    </physiologicalReaction>
</comment>
<dbReference type="CDD" id="cd00833">
    <property type="entry name" value="PKS"/>
    <property type="match status" value="1"/>
</dbReference>
<comment type="catalytic activity">
    <reaction evidence="35">
        <text>hexanoyl-[ACP] + malonyl-[ACP] + H(+) = 3-oxooctanoyl-[ACP] + holo-[ACP] + CO2</text>
        <dbReference type="Rhea" id="RHEA:41836"/>
        <dbReference type="Rhea" id="RHEA-COMP:9623"/>
        <dbReference type="Rhea" id="RHEA-COMP:9632"/>
        <dbReference type="Rhea" id="RHEA-COMP:9633"/>
        <dbReference type="Rhea" id="RHEA-COMP:9685"/>
        <dbReference type="ChEBI" id="CHEBI:15378"/>
        <dbReference type="ChEBI" id="CHEBI:16526"/>
        <dbReference type="ChEBI" id="CHEBI:64479"/>
        <dbReference type="ChEBI" id="CHEBI:78449"/>
        <dbReference type="ChEBI" id="CHEBI:78459"/>
        <dbReference type="ChEBI" id="CHEBI:78460"/>
    </reaction>
    <physiologicalReaction direction="left-to-right" evidence="35">
        <dbReference type="Rhea" id="RHEA:41837"/>
    </physiologicalReaction>
</comment>
<reference evidence="69" key="2">
    <citation type="submission" date="2020-05" db="UniProtKB">
        <authorList>
            <consortium name="EnsemblMetazoa"/>
        </authorList>
    </citation>
    <scope>IDENTIFICATION</scope>
    <source>
        <strain evidence="69">IAEA</strain>
    </source>
</reference>
<evidence type="ECO:0000256" key="7">
    <source>
        <dbReference type="ARBA" id="ARBA00018769"/>
    </source>
</evidence>
<evidence type="ECO:0000256" key="59">
    <source>
        <dbReference type="ARBA" id="ARBA00049414"/>
    </source>
</evidence>
<keyword evidence="14" id="KW-0276">Fatty acid metabolism</keyword>
<dbReference type="Gene3D" id="3.40.47.10">
    <property type="match status" value="1"/>
</dbReference>
<dbReference type="GO" id="GO:0031177">
    <property type="term" value="F:phosphopantetheine binding"/>
    <property type="evidence" value="ECO:0007669"/>
    <property type="project" value="InterPro"/>
</dbReference>
<dbReference type="SMART" id="SM00822">
    <property type="entry name" value="PKS_KR"/>
    <property type="match status" value="2"/>
</dbReference>
<evidence type="ECO:0000256" key="55">
    <source>
        <dbReference type="ARBA" id="ARBA00049019"/>
    </source>
</evidence>
<keyword evidence="21" id="KW-0275">Fatty acid biosynthesis</keyword>
<dbReference type="InterPro" id="IPR014030">
    <property type="entry name" value="Ketoacyl_synth_N"/>
</dbReference>
<comment type="catalytic activity">
    <reaction evidence="29">
        <text>(3R)-hydroxyoctadecanoyl-[ACP] = (2E)-octadecenoyl-[ACP] + H2O</text>
        <dbReference type="Rhea" id="RHEA:41924"/>
        <dbReference type="Rhea" id="RHEA-COMP:9654"/>
        <dbReference type="Rhea" id="RHEA-COMP:9655"/>
        <dbReference type="ChEBI" id="CHEBI:15377"/>
        <dbReference type="ChEBI" id="CHEBI:78488"/>
        <dbReference type="ChEBI" id="CHEBI:78489"/>
    </reaction>
    <physiologicalReaction direction="left-to-right" evidence="29">
        <dbReference type="Rhea" id="RHEA:41925"/>
    </physiologicalReaction>
</comment>
<comment type="catalytic activity">
    <reaction evidence="38">
        <text>tetradecanoyl-[ACP] + malonyl-[ACP] + H(+) = 3-oxohexadecanoyl-[ACP] + holo-[ACP] + CO2</text>
        <dbReference type="Rhea" id="RHEA:41900"/>
        <dbReference type="Rhea" id="RHEA-COMP:9623"/>
        <dbReference type="Rhea" id="RHEA-COMP:9648"/>
        <dbReference type="Rhea" id="RHEA-COMP:9649"/>
        <dbReference type="Rhea" id="RHEA-COMP:9685"/>
        <dbReference type="ChEBI" id="CHEBI:15378"/>
        <dbReference type="ChEBI" id="CHEBI:16526"/>
        <dbReference type="ChEBI" id="CHEBI:64479"/>
        <dbReference type="ChEBI" id="CHEBI:78449"/>
        <dbReference type="ChEBI" id="CHEBI:78477"/>
        <dbReference type="ChEBI" id="CHEBI:78478"/>
    </reaction>
    <physiologicalReaction direction="left-to-right" evidence="38">
        <dbReference type="Rhea" id="RHEA:41901"/>
    </physiologicalReaction>
</comment>
<evidence type="ECO:0000256" key="38">
    <source>
        <dbReference type="ARBA" id="ARBA00047451"/>
    </source>
</evidence>
<dbReference type="GO" id="GO:0016297">
    <property type="term" value="F:fatty acyl-[ACP] hydrolase activity"/>
    <property type="evidence" value="ECO:0007669"/>
    <property type="project" value="UniProtKB-EC"/>
</dbReference>
<comment type="catalytic activity">
    <reaction evidence="40">
        <text>dodecanoyl-[ACP] + malonyl-[ACP] + H(+) = 3-oxotetradecanoyl-[ACP] + holo-[ACP] + CO2</text>
        <dbReference type="Rhea" id="RHEA:41884"/>
        <dbReference type="Rhea" id="RHEA-COMP:9623"/>
        <dbReference type="Rhea" id="RHEA-COMP:9644"/>
        <dbReference type="Rhea" id="RHEA-COMP:9645"/>
        <dbReference type="Rhea" id="RHEA-COMP:9685"/>
        <dbReference type="ChEBI" id="CHEBI:15378"/>
        <dbReference type="ChEBI" id="CHEBI:16526"/>
        <dbReference type="ChEBI" id="CHEBI:64479"/>
        <dbReference type="ChEBI" id="CHEBI:65264"/>
        <dbReference type="ChEBI" id="CHEBI:78449"/>
        <dbReference type="ChEBI" id="CHEBI:78473"/>
    </reaction>
    <physiologicalReaction direction="left-to-right" evidence="40">
        <dbReference type="Rhea" id="RHEA:41885"/>
    </physiologicalReaction>
</comment>
<feature type="region of interest" description="N-terminal hotdog fold" evidence="64">
    <location>
        <begin position="1008"/>
        <end position="1130"/>
    </location>
</feature>
<dbReference type="InterPro" id="IPR042104">
    <property type="entry name" value="PKS_dehydratase_sf"/>
</dbReference>
<dbReference type="UniPathway" id="UPA00094"/>
<evidence type="ECO:0000256" key="58">
    <source>
        <dbReference type="ARBA" id="ARBA00049263"/>
    </source>
</evidence>
<evidence type="ECO:0000256" key="10">
    <source>
        <dbReference type="ARBA" id="ARBA00022553"/>
    </source>
</evidence>
<evidence type="ECO:0000256" key="29">
    <source>
        <dbReference type="ARBA" id="ARBA00023399"/>
    </source>
</evidence>
<feature type="region of interest" description="C-terminal hotdog fold" evidence="64">
    <location>
        <begin position="1144"/>
        <end position="1276"/>
    </location>
</feature>
<comment type="catalytic activity">
    <reaction evidence="33">
        <text>acetyl-CoA + n malonyl-CoA + 2n NADPH + 2n H(+) = a long-chain fatty acid + (n+1) CoA + n CO2 + 2n NADP(+).</text>
        <dbReference type="EC" id="2.3.1.85"/>
    </reaction>
</comment>
<dbReference type="EC" id="2.3.1.41" evidence="6"/>
<dbReference type="SUPFAM" id="SSF50129">
    <property type="entry name" value="GroES-like"/>
    <property type="match status" value="2"/>
</dbReference>
<keyword evidence="17" id="KW-0007">Acetylation</keyword>
<dbReference type="GO" id="GO:0004315">
    <property type="term" value="F:3-oxoacyl-[acyl-carrier-protein] synthase activity"/>
    <property type="evidence" value="ECO:0007669"/>
    <property type="project" value="UniProtKB-EC"/>
</dbReference>
<comment type="catalytic activity">
    <reaction evidence="58">
        <text>3-oxododecanoyl-[ACP] + NADPH + H(+) = (3R)-hydroxydodecanoyl-[ACP] + NADP(+)</text>
        <dbReference type="Rhea" id="RHEA:41872"/>
        <dbReference type="Rhea" id="RHEA-COMP:9641"/>
        <dbReference type="Rhea" id="RHEA-COMP:9642"/>
        <dbReference type="ChEBI" id="CHEBI:15378"/>
        <dbReference type="ChEBI" id="CHEBI:57783"/>
        <dbReference type="ChEBI" id="CHEBI:58349"/>
        <dbReference type="ChEBI" id="CHEBI:78469"/>
        <dbReference type="ChEBI" id="CHEBI:78470"/>
    </reaction>
    <physiologicalReaction direction="left-to-right" evidence="58">
        <dbReference type="Rhea" id="RHEA:41873"/>
    </physiologicalReaction>
</comment>
<evidence type="ECO:0000256" key="57">
    <source>
        <dbReference type="ARBA" id="ARBA00049171"/>
    </source>
</evidence>
<evidence type="ECO:0000256" key="16">
    <source>
        <dbReference type="ARBA" id="ARBA00022898"/>
    </source>
</evidence>
<feature type="domain" description="Carrier" evidence="66">
    <location>
        <begin position="2177"/>
        <end position="2254"/>
    </location>
</feature>
<protein>
    <recommendedName>
        <fullName evidence="7">Fatty acid synthase</fullName>
        <ecNumber evidence="5">1.1.1.100</ecNumber>
        <ecNumber evidence="2">1.3.1.39</ecNumber>
        <ecNumber evidence="6">2.3.1.41</ecNumber>
        <ecNumber evidence="4">2.3.1.85</ecNumber>
        <ecNumber evidence="3">3.1.2.14</ecNumber>
    </recommendedName>
</protein>
<comment type="catalytic activity">
    <reaction evidence="57">
        <text>(2E)-tetradecenoyl-[ACP] + NADPH + H(+) = tetradecanoyl-[ACP] + NADP(+)</text>
        <dbReference type="Rhea" id="RHEA:41896"/>
        <dbReference type="Rhea" id="RHEA-COMP:9647"/>
        <dbReference type="Rhea" id="RHEA-COMP:9648"/>
        <dbReference type="ChEBI" id="CHEBI:15378"/>
        <dbReference type="ChEBI" id="CHEBI:57783"/>
        <dbReference type="ChEBI" id="CHEBI:58349"/>
        <dbReference type="ChEBI" id="CHEBI:78475"/>
        <dbReference type="ChEBI" id="CHEBI:78477"/>
    </reaction>
    <physiologicalReaction direction="left-to-right" evidence="57">
        <dbReference type="Rhea" id="RHEA:41897"/>
    </physiologicalReaction>
</comment>
<comment type="catalytic activity">
    <reaction evidence="46">
        <text>(2E)-dodecenoyl-[ACP] + NADPH + H(+) = dodecanoyl-[ACP] + NADP(+)</text>
        <dbReference type="Rhea" id="RHEA:41880"/>
        <dbReference type="Rhea" id="RHEA-COMP:9643"/>
        <dbReference type="Rhea" id="RHEA-COMP:9644"/>
        <dbReference type="ChEBI" id="CHEBI:15378"/>
        <dbReference type="ChEBI" id="CHEBI:57783"/>
        <dbReference type="ChEBI" id="CHEBI:58349"/>
        <dbReference type="ChEBI" id="CHEBI:65264"/>
        <dbReference type="ChEBI" id="CHEBI:78472"/>
    </reaction>
    <physiologicalReaction direction="left-to-right" evidence="46">
        <dbReference type="Rhea" id="RHEA:41881"/>
    </physiologicalReaction>
</comment>
<dbReference type="InterPro" id="IPR014031">
    <property type="entry name" value="Ketoacyl_synth_C"/>
</dbReference>
<feature type="domain" description="Ketosynthase family 3 (KS3)" evidence="67">
    <location>
        <begin position="169"/>
        <end position="576"/>
    </location>
</feature>
<name>A0A1B0BRP8_9MUSC</name>
<comment type="catalytic activity">
    <reaction evidence="60">
        <text>3-oxooctanoyl-[ACP] + NADPH + H(+) = (3R)-hydroxyoctanoyl-[ACP] + NADP(+)</text>
        <dbReference type="Rhea" id="RHEA:41840"/>
        <dbReference type="Rhea" id="RHEA-COMP:9633"/>
        <dbReference type="Rhea" id="RHEA-COMP:9634"/>
        <dbReference type="ChEBI" id="CHEBI:15378"/>
        <dbReference type="ChEBI" id="CHEBI:57783"/>
        <dbReference type="ChEBI" id="CHEBI:58349"/>
        <dbReference type="ChEBI" id="CHEBI:78460"/>
        <dbReference type="ChEBI" id="CHEBI:78461"/>
    </reaction>
    <physiologicalReaction direction="left-to-right" evidence="60">
        <dbReference type="Rhea" id="RHEA:41841"/>
    </physiologicalReaction>
</comment>
<dbReference type="Pfam" id="PF02801">
    <property type="entry name" value="Ketoacyl-synt_C"/>
    <property type="match status" value="1"/>
</dbReference>
<dbReference type="PANTHER" id="PTHR43775">
    <property type="entry name" value="FATTY ACID SYNTHASE"/>
    <property type="match status" value="1"/>
</dbReference>
<dbReference type="InterPro" id="IPR049900">
    <property type="entry name" value="PKS_mFAS_DH"/>
</dbReference>
<feature type="compositionally biased region" description="Low complexity" evidence="65">
    <location>
        <begin position="3327"/>
        <end position="3338"/>
    </location>
</feature>
<comment type="catalytic activity">
    <reaction evidence="43">
        <text>3-oxobutanoyl-[ACP] + NADPH + H(+) = (3R)-hydroxybutanoyl-[ACP] + NADP(+)</text>
        <dbReference type="Rhea" id="RHEA:41804"/>
        <dbReference type="Rhea" id="RHEA-COMP:9625"/>
        <dbReference type="Rhea" id="RHEA-COMP:9626"/>
        <dbReference type="ChEBI" id="CHEBI:15378"/>
        <dbReference type="ChEBI" id="CHEBI:57783"/>
        <dbReference type="ChEBI" id="CHEBI:58349"/>
        <dbReference type="ChEBI" id="CHEBI:78450"/>
        <dbReference type="ChEBI" id="CHEBI:78451"/>
    </reaction>
    <physiologicalReaction direction="left-to-right" evidence="43">
        <dbReference type="Rhea" id="RHEA:41805"/>
    </physiologicalReaction>
</comment>
<comment type="catalytic activity">
    <reaction evidence="24">
        <text>(3R)-hydroxydodecanoyl-[ACP] = (2E)-dodecenoyl-[ACP] + H2O</text>
        <dbReference type="Rhea" id="RHEA:41876"/>
        <dbReference type="Rhea" id="RHEA-COMP:9642"/>
        <dbReference type="Rhea" id="RHEA-COMP:9643"/>
        <dbReference type="ChEBI" id="CHEBI:15377"/>
        <dbReference type="ChEBI" id="CHEBI:78470"/>
        <dbReference type="ChEBI" id="CHEBI:78472"/>
    </reaction>
    <physiologicalReaction direction="left-to-right" evidence="24">
        <dbReference type="Rhea" id="RHEA:41877"/>
    </physiologicalReaction>
</comment>
<evidence type="ECO:0000256" key="23">
    <source>
        <dbReference type="ARBA" id="ARBA00023332"/>
    </source>
</evidence>
<dbReference type="SMART" id="SM00825">
    <property type="entry name" value="PKS_KS"/>
    <property type="match status" value="1"/>
</dbReference>
<feature type="domain" description="Carrier" evidence="66">
    <location>
        <begin position="3249"/>
        <end position="3326"/>
    </location>
</feature>
<dbReference type="InterPro" id="IPR032821">
    <property type="entry name" value="PKS_assoc"/>
</dbReference>
<evidence type="ECO:0000256" key="53">
    <source>
        <dbReference type="ARBA" id="ARBA00048704"/>
    </source>
</evidence>
<feature type="domain" description="PKS/mFAS DH" evidence="68">
    <location>
        <begin position="1008"/>
        <end position="1276"/>
    </location>
</feature>
<evidence type="ECO:0000256" key="19">
    <source>
        <dbReference type="ARBA" id="ARBA00023027"/>
    </source>
</evidence>
<keyword evidence="12" id="KW-0702">S-nitrosylation</keyword>
<evidence type="ECO:0000256" key="47">
    <source>
        <dbReference type="ARBA" id="ARBA00048289"/>
    </source>
</evidence>
<dbReference type="InterPro" id="IPR018201">
    <property type="entry name" value="Ketoacyl_synth_AS"/>
</dbReference>
<evidence type="ECO:0000256" key="33">
    <source>
        <dbReference type="ARBA" id="ARBA00044883"/>
    </source>
</evidence>
<evidence type="ECO:0000256" key="42">
    <source>
        <dbReference type="ARBA" id="ARBA00047897"/>
    </source>
</evidence>
<dbReference type="InterPro" id="IPR009081">
    <property type="entry name" value="PP-bd_ACP"/>
</dbReference>
<dbReference type="FunFam" id="3.90.180.10:FF:000015">
    <property type="entry name" value="Fatty acid synthase"/>
    <property type="match status" value="2"/>
</dbReference>
<dbReference type="InterPro" id="IPR001031">
    <property type="entry name" value="Thioesterase"/>
</dbReference>
<evidence type="ECO:0000256" key="49">
    <source>
        <dbReference type="ARBA" id="ARBA00048506"/>
    </source>
</evidence>
<dbReference type="Gene3D" id="3.10.129.110">
    <property type="entry name" value="Polyketide synthase dehydratase"/>
    <property type="match status" value="1"/>
</dbReference>
<evidence type="ECO:0000256" key="17">
    <source>
        <dbReference type="ARBA" id="ARBA00022990"/>
    </source>
</evidence>
<evidence type="ECO:0000256" key="13">
    <source>
        <dbReference type="ARBA" id="ARBA00022801"/>
    </source>
</evidence>
<feature type="active site" description="Proton acceptor; for dehydratase activity" evidence="64">
    <location>
        <position position="1043"/>
    </location>
</feature>
<evidence type="ECO:0000256" key="14">
    <source>
        <dbReference type="ARBA" id="ARBA00022832"/>
    </source>
</evidence>
<evidence type="ECO:0000256" key="24">
    <source>
        <dbReference type="ARBA" id="ARBA00023351"/>
    </source>
</evidence>
<dbReference type="CDD" id="cd08954">
    <property type="entry name" value="KR_1_FAS_SDR_x"/>
    <property type="match status" value="2"/>
</dbReference>
<accession>A0A1B0BRP8</accession>
<organism evidence="69 70">
    <name type="scientific">Glossina palpalis gambiensis</name>
    <dbReference type="NCBI Taxonomy" id="67801"/>
    <lineage>
        <taxon>Eukaryota</taxon>
        <taxon>Metazoa</taxon>
        <taxon>Ecdysozoa</taxon>
        <taxon>Arthropoda</taxon>
        <taxon>Hexapoda</taxon>
        <taxon>Insecta</taxon>
        <taxon>Pterygota</taxon>
        <taxon>Neoptera</taxon>
        <taxon>Endopterygota</taxon>
        <taxon>Diptera</taxon>
        <taxon>Brachycera</taxon>
        <taxon>Muscomorpha</taxon>
        <taxon>Hippoboscoidea</taxon>
        <taxon>Glossinidae</taxon>
        <taxon>Glossina</taxon>
    </lineage>
</organism>
<dbReference type="Pfam" id="PF00550">
    <property type="entry name" value="PP-binding"/>
    <property type="match status" value="2"/>
</dbReference>
<dbReference type="SUPFAM" id="SSF53474">
    <property type="entry name" value="alpha/beta-Hydrolases"/>
    <property type="match status" value="2"/>
</dbReference>
<evidence type="ECO:0000256" key="41">
    <source>
        <dbReference type="ARBA" id="ARBA00047810"/>
    </source>
</evidence>
<dbReference type="PROSITE" id="PS00606">
    <property type="entry name" value="KS3_1"/>
    <property type="match status" value="1"/>
</dbReference>
<dbReference type="GO" id="GO:0004316">
    <property type="term" value="F:3-oxoacyl-[acyl-carrier-protein] reductase (NADPH) activity"/>
    <property type="evidence" value="ECO:0007669"/>
    <property type="project" value="UniProtKB-EC"/>
</dbReference>
<dbReference type="InterPro" id="IPR036736">
    <property type="entry name" value="ACP-like_sf"/>
</dbReference>
<comment type="catalytic activity">
    <reaction evidence="61">
        <text>butanoyl-[ACP] + malonyl-[ACP] + H(+) = 3-oxohexanoyl-[ACP] + holo-[ACP] + CO2</text>
        <dbReference type="Rhea" id="RHEA:41820"/>
        <dbReference type="Rhea" id="RHEA-COMP:9623"/>
        <dbReference type="Rhea" id="RHEA-COMP:9628"/>
        <dbReference type="Rhea" id="RHEA-COMP:9629"/>
        <dbReference type="Rhea" id="RHEA-COMP:9685"/>
        <dbReference type="ChEBI" id="CHEBI:15378"/>
        <dbReference type="ChEBI" id="CHEBI:16526"/>
        <dbReference type="ChEBI" id="CHEBI:64479"/>
        <dbReference type="ChEBI" id="CHEBI:78449"/>
        <dbReference type="ChEBI" id="CHEBI:78454"/>
        <dbReference type="ChEBI" id="CHEBI:78456"/>
    </reaction>
    <physiologicalReaction direction="left-to-right" evidence="61">
        <dbReference type="Rhea" id="RHEA:41821"/>
    </physiologicalReaction>
</comment>
<evidence type="ECO:0000256" key="22">
    <source>
        <dbReference type="ARBA" id="ARBA00023268"/>
    </source>
</evidence>
<evidence type="ECO:0000256" key="2">
    <source>
        <dbReference type="ARBA" id="ARBA00012004"/>
    </source>
</evidence>
<evidence type="ECO:0000259" key="68">
    <source>
        <dbReference type="PROSITE" id="PS52019"/>
    </source>
</evidence>
<keyword evidence="11" id="KW-0808">Transferase</keyword>
<comment type="catalytic activity">
    <reaction evidence="25">
        <text>(3R)-hydroxyhexanoyl-[ACP] = (2E)-hexenoyl-[ACP] + H2O</text>
        <dbReference type="Rhea" id="RHEA:41828"/>
        <dbReference type="Rhea" id="RHEA-COMP:9630"/>
        <dbReference type="Rhea" id="RHEA-COMP:9631"/>
        <dbReference type="ChEBI" id="CHEBI:15377"/>
        <dbReference type="ChEBI" id="CHEBI:78457"/>
        <dbReference type="ChEBI" id="CHEBI:78458"/>
    </reaction>
    <physiologicalReaction direction="left-to-right" evidence="25">
        <dbReference type="Rhea" id="RHEA:41829"/>
    </physiologicalReaction>
</comment>
<comment type="catalytic activity">
    <reaction evidence="63">
        <text>octanoyl-[ACP] + malonyl-[ACP] + H(+) = 3-oxodecanoyl-[ACP] + holo-[ACP] + CO2</text>
        <dbReference type="Rhea" id="RHEA:41852"/>
        <dbReference type="Rhea" id="RHEA-COMP:9623"/>
        <dbReference type="Rhea" id="RHEA-COMP:9636"/>
        <dbReference type="Rhea" id="RHEA-COMP:9637"/>
        <dbReference type="Rhea" id="RHEA-COMP:9685"/>
        <dbReference type="ChEBI" id="CHEBI:15378"/>
        <dbReference type="ChEBI" id="CHEBI:16526"/>
        <dbReference type="ChEBI" id="CHEBI:64479"/>
        <dbReference type="ChEBI" id="CHEBI:78449"/>
        <dbReference type="ChEBI" id="CHEBI:78463"/>
        <dbReference type="ChEBI" id="CHEBI:78464"/>
    </reaction>
    <physiologicalReaction direction="left-to-right" evidence="63">
        <dbReference type="Rhea" id="RHEA:41853"/>
    </physiologicalReaction>
</comment>
<keyword evidence="16" id="KW-0663">Pyridoxal phosphate</keyword>
<feature type="compositionally biased region" description="Low complexity" evidence="65">
    <location>
        <begin position="2255"/>
        <end position="2266"/>
    </location>
</feature>
<dbReference type="Pfam" id="PF00109">
    <property type="entry name" value="ketoacyl-synt"/>
    <property type="match status" value="1"/>
</dbReference>
<dbReference type="SMART" id="SM00829">
    <property type="entry name" value="PKS_ER"/>
    <property type="match status" value="2"/>
</dbReference>
<evidence type="ECO:0000256" key="52">
    <source>
        <dbReference type="ARBA" id="ARBA00048691"/>
    </source>
</evidence>
<evidence type="ECO:0000256" key="18">
    <source>
        <dbReference type="ARBA" id="ARBA00023002"/>
    </source>
</evidence>
<dbReference type="Gene3D" id="3.40.50.720">
    <property type="entry name" value="NAD(P)-binding Rossmann-like Domain"/>
    <property type="match status" value="2"/>
</dbReference>
<keyword evidence="19" id="KW-0520">NAD</keyword>
<dbReference type="GO" id="GO:0141148">
    <property type="term" value="F:enoyl-[acyl-carrier-protein] reductase (NADPH) activity"/>
    <property type="evidence" value="ECO:0007669"/>
    <property type="project" value="UniProtKB-EC"/>
</dbReference>
<feature type="compositionally biased region" description="Basic residues" evidence="65">
    <location>
        <begin position="69"/>
        <end position="79"/>
    </location>
</feature>
<evidence type="ECO:0000256" key="39">
    <source>
        <dbReference type="ARBA" id="ARBA00047500"/>
    </source>
</evidence>
<sequence length="3623" mass="397573">MELWPDSMTEATNVDTNLFRLSWIFILLHGAKANKINPSQVNHNRQHTNNISNNANKNDSQKSSNKGKSSNRRRKRRQKNSQNSNFSEIPQQNHQDDVAKIVVKDNPSTTFPFHFSASNPNYDSSSFPLVNGQLHKDSNMPARFVENSEPSVPMNLENRYDHPSSNGVNSDIVITGISGRLPESTNIEEFRKNLFEGVDMVNDEPRRWSKGLYGLPERNGKIKEEDLENFDQTFFGIHQKQADGMDPQMRMLLECTYEAIIDAGLNPAEIRGTRTGVYVGASSADSENYQLSDPDRVDGYGLIGCARAMFPNRISFSFDLKGPSYCVDTACSSSLYALSQAFADMNSGKCDAAIVAGSNLCLRPTMSLQFKRLSMLSAEGKCKAFDESGSGYVRSDAVVVILLQRVSVAKRVYATILNARTNVDGHKEQGITFPNGQMQNQLMRETYGEINLDPAEVNYVEAHGTGTKVGDPQEVNSITDFFCKNRKSPLLVGSVKSNMGHSEPSSGLCSIAKVLLAMEQNVLPPNLHYKNPNPDLYGLLDGRLKVVDKPTPWEGGIVGINSFGFGGANAHVILKSNPKPKVITPTVGPPKLILSSGRTFDAVQEFLEDADQHKDDDEYLTLINDIHSRPISGHFYRGFSVMDSKGTLQKDVAEISPESRPIWFVYSGMGSQWASMAKDLMVFDTFKKTIHRCCEILRPEGLDLMEVLTRSTEKTFENILNSFVGIAAMQVALTDLLTSLNIVPDGIVGHSVGEVACAYADGCLSMEQTILAAYWRGKSILDTKLTKGKMAAVGLSWEEAHKRLPADCFPACHNSAENCTISGPEESIDAVCQKLTSEGVFARAVKSSGYAFHSKYIADAGPKLRKSLEKVIPNAKNRSPRWISSSIPEVAWNTAIAQQASAAYHVNNLLSPVLFHQALQHVPKNAICIEVAPTGLLQAILKRSLGSETTNLSLIKRDYENNPEFFLASIGKLYAAGAQPQIMTLSKPISYPVGRGTPMLGCKVGWDHSQKWHVPKFDKMTSSGETIIEVDLSKEEDAFLAGHTIDGRILFPATGYMTLAWMTYAKMRGNEFQNTPVVMENVVFHRATILNKEGVVKFGINFFDGTGAFEICEGGSLAVSGKISIPENVDNEQLPLDPLPVSTVAKELSTSDVYKELRLRGYDYAGIFRGITASDSLSSTGKLQWVDNWISFMDTMLQFSILSKNLRELYLPTRIEKAIIDPNHHLKEIAKLTPEQQTKEGVPVYMYDDINVIKSGGIELRGMKASLAQKRPSNQNPPTLERYTFIPNENGVDLNENHEKAHFHALSVALRLLNENSSGALKIKGVELADGRNPDSLLAAKIVQVLEGEPSLTAEIAVATSNSNEEAISAALGPDAGVRVINKNILKEPVDQNNHFVFGVDVLSRPDTAVLVNSLASIKDNGFLIFEESAYGYRNTGRNLLTEFGLVVASEQSCGNSRVLVMARRPVDLKQRKSVVINVTEKNFDWLEELKGALAKAAENEQYVYIVCQGEEAFGAVGLMTCIRRENGGNFARLVFVQDGNAKPFSFNDAFYTKQLAKDLISNVLKNGLWGTYRHMKLETSAATLQVEHAYVNALVKGDLASLKWIESPRSTPNISNDFELCTVYYAPINFRDVMLSSGKLSADALPGDLAQQDCVLGLEFSGRDSKGRRIMAMVPAKSLATTCVAAKIMTWQIPDKWSMEEASTVPCVYSTVYYALMVRGQMKKGEKILIHAGSGGVGQAAISVALHHGLTVFTTVGSKEKREFLKKRFPQLKDNHIGNSRDTSFEQMIMRETKGRGVDLVLNSLAEEKLQASVRCLGLNGRFLEIGKFDLSNNSPLGMSVFLKNTSFHGILLDSVMEGEEAMQKQVVELVAEGIKNGAVRPLPTSVFNDQQVEAAFRFMASGKHIGKVVVKIRDEEPGSKAIKPPTHLVNAIPRTYMHPEKSYVLIGGLGGFGLELTNWLVFRGAKHIVLNSRSGLRTGYQALMVRRWQEKGVKVLVDTSDVTNASGCKQLLTNANKLATVGGIFSLAAVLRDDILENQTVKDFKTVCDPKVTATKLLDQCSRSLCTSLDHFVCFSSVSCGRGNIGQSNYGLANSAMERICEARQASGFPGLAIQWGAIGDTGLVIETLGDNDTVIGGTLPQRMNSCLQTIDLFLQQPHPVLASMVVAEKRKSDQSGGVSLIASVANILGIRNIKNIPEKSSLADLGMDSLMGAEIKQTLERNFDIVLSAQEIRQLTFGALTQMDNGPARAESATSPQTTSPSAFGDGTQVVFSSELMPTETIVRLKSKAPVDSNKRPLFIASPIEGFADPLKNLAELLDCPVYGLQCTANADLDTIQSLASFYLKEVRKIQAKGPYVIAGYSFGAAVAFEMVINLQSHDIVSNYIALDGAPKYVSWNTATFRDRHSMDDGDNYDYGLAYFAMVVANMDYASVVKMILDKPTWQEKLTKCAEMVAQEIKKPIDLIKQAGEIFYKKLSAGHNYKATTKITCPVTLVKPKSAYGYRNTGRNLLTEFGLVVASEQSCGNSRVLVMARRPVDLKQRKSVVINVTEKNFDWLEELKGALAKAAENEQYVYIVCQGEEAFGAVGLMTCIRRENGGNFARLVFVQDGNAKPFSFNDAFYTKQLAKDLISNVLKNGLWGTYRHMKLETSAATLQVEHAYVNALVKGDLASLKWIESPRSTPNISNDFELCTVYYAPINFRDVMLSSGKLSADALPGDLAQQDCVLGLEFSGRDSKGRRIMAMVPAKSLATTCVAAKIMTWQIPDKWSMEEASTVPCVYSTVYYALMVRGQMKKGEKILIHAGSGGVGQAAISVALHHGLTVFTTVGSKEKREFLKKRFPQLKDNHIGNSRDTSFEQMIMRETKGRGVDLVLNSLAEEKLQASVRCLGLNGRFLEIGKFDLSNNSPLGMSVFLKNTSFHGILLDSVMEGEEAMQKQVVELVAEGIKNGAVRPLPTSVFNDQQVEAAFRFMASGKHIGKVVVKIRDEEPGSKAIKPPTHLVNAIPRTYMHPEKSYVLIGGLGGFGLELTNWLVFRGAKHIVLNSRSGLRTGYQALMVRRWQEKGVKVLVDTSDVTNASGCKQLLINANKLATVGGIFSLAAVLRDDILENQTVKDFKTVCDPKVTATKLLDQCSRSLCTSLDHFVCFSSVSCGRGNIGQSNYGLANSAMERICEARQASGFPGLAIQWGAIGDTGLVIETLGDNDTVIGGTLPQRMNSCLQTIDLFLQQPHPVLASMVVAEKRKSDQSGGVSLIASVANILGIRNIKNIPEKSSLADLGMDSLMGAEIKQTLERNFDIVLSAQEIRQLTFGALTQMDNGPARAESATSPQTTSPSAFGDGTQVVFSSELMPTETIVRLKSKAPVDSNKRPLFIASPIEGFADPLKNLAELLDCPVYGLQCTANADLDTIQSLASFYLKEVRKIQAKGPYVIAGYSFGAAVAFEMVINLQSHDIVSNYIALDGAPKYVSWNTATFRDRHSMDDGDNYDYGLAYFAMVVANMDYASVVKMILDKPTWQEKLTKCAEMVAQEIKKPIDLIKQAGEIFYKKLSAGHNYKATTKITCPVTLVKPSENYVQLEEDYGFNEICQKPVKVFTVEGNHRTFLVEEASLKTIESELNRLTA</sequence>
<dbReference type="Gene3D" id="3.40.50.1820">
    <property type="entry name" value="alpha/beta hydrolase"/>
    <property type="match status" value="2"/>
</dbReference>
<evidence type="ECO:0000256" key="26">
    <source>
        <dbReference type="ARBA" id="ARBA00023388"/>
    </source>
</evidence>
<dbReference type="InterPro" id="IPR016036">
    <property type="entry name" value="Malonyl_transacylase_ACP-bd"/>
</dbReference>
<evidence type="ECO:0000256" key="40">
    <source>
        <dbReference type="ARBA" id="ARBA00047578"/>
    </source>
</evidence>
<dbReference type="SUPFAM" id="SSF52151">
    <property type="entry name" value="FabD/lysophospholipase-like"/>
    <property type="match status" value="1"/>
</dbReference>
<comment type="catalytic activity">
    <reaction evidence="48">
        <text>(2E)-octenoyl-[ACP] + NADPH + H(+) = octanoyl-[ACP] + NADP(+)</text>
        <dbReference type="Rhea" id="RHEA:41848"/>
        <dbReference type="Rhea" id="RHEA-COMP:9635"/>
        <dbReference type="Rhea" id="RHEA-COMP:9636"/>
        <dbReference type="ChEBI" id="CHEBI:15378"/>
        <dbReference type="ChEBI" id="CHEBI:57783"/>
        <dbReference type="ChEBI" id="CHEBI:58349"/>
        <dbReference type="ChEBI" id="CHEBI:78462"/>
        <dbReference type="ChEBI" id="CHEBI:78463"/>
    </reaction>
    <physiologicalReaction direction="left-to-right" evidence="48">
        <dbReference type="Rhea" id="RHEA:41849"/>
    </physiologicalReaction>
</comment>
<evidence type="ECO:0000256" key="20">
    <source>
        <dbReference type="ARBA" id="ARBA00023098"/>
    </source>
</evidence>
<dbReference type="InterPro" id="IPR036291">
    <property type="entry name" value="NAD(P)-bd_dom_sf"/>
</dbReference>
<dbReference type="CDD" id="cd05195">
    <property type="entry name" value="enoyl_red"/>
    <property type="match status" value="2"/>
</dbReference>
<dbReference type="GO" id="GO:0004312">
    <property type="term" value="F:fatty acid synthase activity"/>
    <property type="evidence" value="ECO:0007669"/>
    <property type="project" value="UniProtKB-EC"/>
</dbReference>
<evidence type="ECO:0000256" key="5">
    <source>
        <dbReference type="ARBA" id="ARBA00012948"/>
    </source>
</evidence>
<dbReference type="VEuPathDB" id="VectorBase:GPPI038438"/>
<comment type="catalytic activity">
    <reaction evidence="52">
        <text>holo-[ACP] + acetyl-CoA = acetyl-[ACP] + CoA</text>
        <dbReference type="Rhea" id="RHEA:41788"/>
        <dbReference type="Rhea" id="RHEA-COMP:9621"/>
        <dbReference type="Rhea" id="RHEA-COMP:9685"/>
        <dbReference type="ChEBI" id="CHEBI:57287"/>
        <dbReference type="ChEBI" id="CHEBI:57288"/>
        <dbReference type="ChEBI" id="CHEBI:64479"/>
        <dbReference type="ChEBI" id="CHEBI:78446"/>
        <dbReference type="EC" id="2.3.1.38"/>
    </reaction>
    <physiologicalReaction direction="left-to-right" evidence="52">
        <dbReference type="Rhea" id="RHEA:41789"/>
    </physiologicalReaction>
</comment>
<keyword evidence="18" id="KW-0560">Oxidoreductase</keyword>
<dbReference type="PROSITE" id="PS50075">
    <property type="entry name" value="CARRIER"/>
    <property type="match status" value="2"/>
</dbReference>
<evidence type="ECO:0000256" key="8">
    <source>
        <dbReference type="ARBA" id="ARBA00022450"/>
    </source>
</evidence>
<comment type="catalytic activity">
    <reaction evidence="27">
        <text>a (3R)-hydroxyacyl-[ACP] = a (2E)-enoyl-[ACP] + H2O</text>
        <dbReference type="Rhea" id="RHEA:13097"/>
        <dbReference type="Rhea" id="RHEA-COMP:9925"/>
        <dbReference type="Rhea" id="RHEA-COMP:9945"/>
        <dbReference type="ChEBI" id="CHEBI:15377"/>
        <dbReference type="ChEBI" id="CHEBI:78784"/>
        <dbReference type="ChEBI" id="CHEBI:78827"/>
        <dbReference type="EC" id="4.2.1.59"/>
    </reaction>
    <physiologicalReaction direction="left-to-right" evidence="27">
        <dbReference type="Rhea" id="RHEA:13098"/>
    </physiologicalReaction>
</comment>
<evidence type="ECO:0000256" key="51">
    <source>
        <dbReference type="ARBA" id="ARBA00048650"/>
    </source>
</evidence>
<dbReference type="Gene3D" id="3.40.366.10">
    <property type="entry name" value="Malonyl-Coenzyme A Acyl Carrier Protein, domain 2"/>
    <property type="match status" value="1"/>
</dbReference>
<feature type="active site" description="Proton donor; for dehydratase activity" evidence="64">
    <location>
        <position position="1194"/>
    </location>
</feature>
<dbReference type="PANTHER" id="PTHR43775:SF7">
    <property type="entry name" value="FATTY ACID SYNTHASE"/>
    <property type="match status" value="1"/>
</dbReference>
<comment type="catalytic activity">
    <reaction evidence="39">
        <text>(2E)-butenoyl-[ACP] + NADPH + H(+) = butanoyl-[ACP] + NADP(+)</text>
        <dbReference type="Rhea" id="RHEA:41812"/>
        <dbReference type="Rhea" id="RHEA-COMP:9627"/>
        <dbReference type="Rhea" id="RHEA-COMP:9628"/>
        <dbReference type="ChEBI" id="CHEBI:15378"/>
        <dbReference type="ChEBI" id="CHEBI:57783"/>
        <dbReference type="ChEBI" id="CHEBI:58349"/>
        <dbReference type="ChEBI" id="CHEBI:78453"/>
        <dbReference type="ChEBI" id="CHEBI:78454"/>
    </reaction>
    <physiologicalReaction direction="left-to-right" evidence="39">
        <dbReference type="Rhea" id="RHEA:41813"/>
    </physiologicalReaction>
</comment>
<comment type="catalytic activity">
    <reaction evidence="42">
        <text>(2E)-hexenoyl-[ACP] + NADPH + H(+) = hexanoyl-[ACP] + NADP(+)</text>
        <dbReference type="Rhea" id="RHEA:41832"/>
        <dbReference type="Rhea" id="RHEA-COMP:9631"/>
        <dbReference type="Rhea" id="RHEA-COMP:9632"/>
        <dbReference type="ChEBI" id="CHEBI:15378"/>
        <dbReference type="ChEBI" id="CHEBI:57783"/>
        <dbReference type="ChEBI" id="CHEBI:58349"/>
        <dbReference type="ChEBI" id="CHEBI:78458"/>
        <dbReference type="ChEBI" id="CHEBI:78459"/>
    </reaction>
    <physiologicalReaction direction="left-to-right" evidence="42">
        <dbReference type="Rhea" id="RHEA:41833"/>
    </physiologicalReaction>
</comment>
<feature type="region of interest" description="Disordered" evidence="65">
    <location>
        <begin position="2248"/>
        <end position="2269"/>
    </location>
</feature>
<comment type="catalytic activity">
    <reaction evidence="47">
        <text>tetradecanoyl-[ACP] + H2O = tetradecanoate + holo-[ACP] + H(+)</text>
        <dbReference type="Rhea" id="RHEA:30123"/>
        <dbReference type="Rhea" id="RHEA-COMP:9648"/>
        <dbReference type="Rhea" id="RHEA-COMP:9685"/>
        <dbReference type="ChEBI" id="CHEBI:15377"/>
        <dbReference type="ChEBI" id="CHEBI:15378"/>
        <dbReference type="ChEBI" id="CHEBI:30807"/>
        <dbReference type="ChEBI" id="CHEBI:64479"/>
        <dbReference type="ChEBI" id="CHEBI:78477"/>
        <dbReference type="EC" id="3.1.2.14"/>
    </reaction>
    <physiologicalReaction direction="left-to-right" evidence="47">
        <dbReference type="Rhea" id="RHEA:30124"/>
    </physiologicalReaction>
</comment>
<comment type="catalytic activity">
    <reaction evidence="31">
        <text>(3R)-hydroxybutanoyl-[ACP] = (2E)-butenoyl-[ACP] + H2O</text>
        <dbReference type="Rhea" id="RHEA:41808"/>
        <dbReference type="Rhea" id="RHEA-COMP:9626"/>
        <dbReference type="Rhea" id="RHEA-COMP:9627"/>
        <dbReference type="ChEBI" id="CHEBI:15377"/>
        <dbReference type="ChEBI" id="CHEBI:78451"/>
        <dbReference type="ChEBI" id="CHEBI:78453"/>
    </reaction>
    <physiologicalReaction direction="left-to-right" evidence="31">
        <dbReference type="Rhea" id="RHEA:41809"/>
    </physiologicalReaction>
</comment>
<keyword evidence="20" id="KW-0443">Lipid metabolism</keyword>
<evidence type="ECO:0000256" key="12">
    <source>
        <dbReference type="ARBA" id="ARBA00022799"/>
    </source>
</evidence>
<dbReference type="SUPFAM" id="SSF51735">
    <property type="entry name" value="NAD(P)-binding Rossmann-fold domains"/>
    <property type="match status" value="4"/>
</dbReference>
<comment type="catalytic activity">
    <reaction evidence="62">
        <text>(2E)-decenoyl-[ACP] + NADPH + H(+) = decanoyl-[ACP] + NADP(+)</text>
        <dbReference type="Rhea" id="RHEA:41864"/>
        <dbReference type="Rhea" id="RHEA-COMP:9639"/>
        <dbReference type="Rhea" id="RHEA-COMP:9640"/>
        <dbReference type="ChEBI" id="CHEBI:15378"/>
        <dbReference type="ChEBI" id="CHEBI:57783"/>
        <dbReference type="ChEBI" id="CHEBI:58349"/>
        <dbReference type="ChEBI" id="CHEBI:78467"/>
        <dbReference type="ChEBI" id="CHEBI:78468"/>
    </reaction>
    <physiologicalReaction direction="left-to-right" evidence="62">
        <dbReference type="Rhea" id="RHEA:41865"/>
    </physiologicalReaction>
</comment>
<evidence type="ECO:0000256" key="32">
    <source>
        <dbReference type="ARBA" id="ARBA00023442"/>
    </source>
</evidence>
<evidence type="ECO:0000256" key="31">
    <source>
        <dbReference type="ARBA" id="ARBA00023402"/>
    </source>
</evidence>
<comment type="catalytic activity">
    <reaction evidence="37">
        <text>3-oxodecanoyl-[ACP] + NADPH + H(+) = (3R)-hydroxydecanoyl-[ACP] + NADP(+)</text>
        <dbReference type="Rhea" id="RHEA:41856"/>
        <dbReference type="Rhea" id="RHEA-COMP:9637"/>
        <dbReference type="Rhea" id="RHEA-COMP:9638"/>
        <dbReference type="ChEBI" id="CHEBI:15378"/>
        <dbReference type="ChEBI" id="CHEBI:57783"/>
        <dbReference type="ChEBI" id="CHEBI:58349"/>
        <dbReference type="ChEBI" id="CHEBI:78464"/>
        <dbReference type="ChEBI" id="CHEBI:78466"/>
    </reaction>
    <physiologicalReaction direction="left-to-right" evidence="37">
        <dbReference type="Rhea" id="RHEA:41857"/>
    </physiologicalReaction>
</comment>
<dbReference type="SMART" id="SM00823">
    <property type="entry name" value="PKS_PP"/>
    <property type="match status" value="2"/>
</dbReference>
<comment type="pathway">
    <text evidence="1">Lipid metabolism.</text>
</comment>
<keyword evidence="10" id="KW-0597">Phosphoprotein</keyword>
<dbReference type="InterPro" id="IPR013968">
    <property type="entry name" value="PKS_KR"/>
</dbReference>
<comment type="catalytic activity">
    <reaction evidence="56">
        <text>decanoyl-[ACP] + malonyl-[ACP] + H(+) = 3-oxododecanoyl-[ACP] + holo-[ACP] + CO2</text>
        <dbReference type="Rhea" id="RHEA:41868"/>
        <dbReference type="Rhea" id="RHEA-COMP:9623"/>
        <dbReference type="Rhea" id="RHEA-COMP:9640"/>
        <dbReference type="Rhea" id="RHEA-COMP:9641"/>
        <dbReference type="Rhea" id="RHEA-COMP:9685"/>
        <dbReference type="ChEBI" id="CHEBI:15378"/>
        <dbReference type="ChEBI" id="CHEBI:16526"/>
        <dbReference type="ChEBI" id="CHEBI:64479"/>
        <dbReference type="ChEBI" id="CHEBI:78449"/>
        <dbReference type="ChEBI" id="CHEBI:78468"/>
        <dbReference type="ChEBI" id="CHEBI:78469"/>
    </reaction>
    <physiologicalReaction direction="left-to-right" evidence="56">
        <dbReference type="Rhea" id="RHEA:41869"/>
    </physiologicalReaction>
</comment>
<evidence type="ECO:0000256" key="62">
    <source>
        <dbReference type="ARBA" id="ARBA00049521"/>
    </source>
</evidence>
<dbReference type="InterPro" id="IPR020806">
    <property type="entry name" value="PKS_PP-bd"/>
</dbReference>
<dbReference type="Proteomes" id="UP000092460">
    <property type="component" value="Unassembled WGS sequence"/>
</dbReference>
<dbReference type="InterPro" id="IPR014043">
    <property type="entry name" value="Acyl_transferase_dom"/>
</dbReference>
<evidence type="ECO:0000256" key="30">
    <source>
        <dbReference type="ARBA" id="ARBA00023401"/>
    </source>
</evidence>
<dbReference type="Gene3D" id="3.30.70.3290">
    <property type="match status" value="1"/>
</dbReference>
<keyword evidence="22" id="KW-0511">Multifunctional enzyme</keyword>
<evidence type="ECO:0000256" key="64">
    <source>
        <dbReference type="PROSITE-ProRule" id="PRU01363"/>
    </source>
</evidence>
<comment type="catalytic activity">
    <reaction evidence="54">
        <text>3-oxotetradecanoyl-[ACP] + NADPH + H(+) = (3R)-hydroxytetradecanoyl-[ACP] + NADP(+)</text>
        <dbReference type="Rhea" id="RHEA:41888"/>
        <dbReference type="Rhea" id="RHEA-COMP:9645"/>
        <dbReference type="Rhea" id="RHEA-COMP:9646"/>
        <dbReference type="ChEBI" id="CHEBI:15378"/>
        <dbReference type="ChEBI" id="CHEBI:57783"/>
        <dbReference type="ChEBI" id="CHEBI:58349"/>
        <dbReference type="ChEBI" id="CHEBI:78473"/>
        <dbReference type="ChEBI" id="CHEBI:78474"/>
    </reaction>
    <physiologicalReaction direction="left-to-right" evidence="54">
        <dbReference type="Rhea" id="RHEA:41889"/>
    </physiologicalReaction>
</comment>
<evidence type="ECO:0000256" key="65">
    <source>
        <dbReference type="SAM" id="MobiDB-lite"/>
    </source>
</evidence>
<comment type="function">
    <text evidence="32">Fatty acid synthetase is a multifunctional enzyme that catalyzes the de novo biosynthesis of long-chain saturated fatty acids starting from acetyl-CoA and malonyl-CoA in the presence of NADPH. This multifunctional protein contains 7 catalytic activities and a site for the binding of the prosthetic group 4'-phosphopantetheine of the acyl carrier protein ([ACP]) domain.</text>
</comment>
<evidence type="ECO:0000256" key="34">
    <source>
        <dbReference type="ARBA" id="ARBA00047300"/>
    </source>
</evidence>
<dbReference type="SUPFAM" id="SSF55048">
    <property type="entry name" value="Probable ACP-binding domain of malonyl-CoA ACP transacylase"/>
    <property type="match status" value="1"/>
</dbReference>
<evidence type="ECO:0000259" key="67">
    <source>
        <dbReference type="PROSITE" id="PS52004"/>
    </source>
</evidence>
<dbReference type="EnsemblMetazoa" id="GPPI038438-RA">
    <property type="protein sequence ID" value="GPPI038438-PA"/>
    <property type="gene ID" value="GPPI038438"/>
</dbReference>
<dbReference type="Gene3D" id="1.10.1200.10">
    <property type="entry name" value="ACP-like"/>
    <property type="match status" value="2"/>
</dbReference>
<evidence type="ECO:0000256" key="27">
    <source>
        <dbReference type="ARBA" id="ARBA00023394"/>
    </source>
</evidence>
<evidence type="ECO:0000256" key="43">
    <source>
        <dbReference type="ARBA" id="ARBA00047953"/>
    </source>
</evidence>
<dbReference type="PROSITE" id="PS52019">
    <property type="entry name" value="PKS_MFAS_DH"/>
    <property type="match status" value="1"/>
</dbReference>
<evidence type="ECO:0000256" key="45">
    <source>
        <dbReference type="ARBA" id="ARBA00048051"/>
    </source>
</evidence>
<evidence type="ECO:0000256" key="21">
    <source>
        <dbReference type="ARBA" id="ARBA00023160"/>
    </source>
</evidence>
<feature type="compositionally biased region" description="Low complexity" evidence="65">
    <location>
        <begin position="49"/>
        <end position="68"/>
    </location>
</feature>
<dbReference type="InterPro" id="IPR057326">
    <property type="entry name" value="KR_dom"/>
</dbReference>
<dbReference type="Pfam" id="PF08659">
    <property type="entry name" value="KR"/>
    <property type="match status" value="2"/>
</dbReference>
<evidence type="ECO:0000256" key="60">
    <source>
        <dbReference type="ARBA" id="ARBA00049422"/>
    </source>
</evidence>
<comment type="catalytic activity">
    <reaction evidence="44">
        <text>acetyl-[ACP] + malonyl-[ACP] + H(+) = 3-oxobutanoyl-[ACP] + holo-[ACP] + CO2</text>
        <dbReference type="Rhea" id="RHEA:41800"/>
        <dbReference type="Rhea" id="RHEA-COMP:9621"/>
        <dbReference type="Rhea" id="RHEA-COMP:9623"/>
        <dbReference type="Rhea" id="RHEA-COMP:9625"/>
        <dbReference type="Rhea" id="RHEA-COMP:9685"/>
        <dbReference type="ChEBI" id="CHEBI:15378"/>
        <dbReference type="ChEBI" id="CHEBI:16526"/>
        <dbReference type="ChEBI" id="CHEBI:64479"/>
        <dbReference type="ChEBI" id="CHEBI:78446"/>
        <dbReference type="ChEBI" id="CHEBI:78449"/>
        <dbReference type="ChEBI" id="CHEBI:78450"/>
    </reaction>
    <physiologicalReaction direction="left-to-right" evidence="44">
        <dbReference type="Rhea" id="RHEA:41801"/>
    </physiologicalReaction>
</comment>
<dbReference type="InterPro" id="IPR020843">
    <property type="entry name" value="ER"/>
</dbReference>
<feature type="region of interest" description="Disordered" evidence="65">
    <location>
        <begin position="38"/>
        <end position="96"/>
    </location>
</feature>
<evidence type="ECO:0000256" key="63">
    <source>
        <dbReference type="ARBA" id="ARBA00049533"/>
    </source>
</evidence>
<keyword evidence="13" id="KW-0378">Hydrolase</keyword>
<evidence type="ECO:0000256" key="15">
    <source>
        <dbReference type="ARBA" id="ARBA00022857"/>
    </source>
</evidence>
<comment type="catalytic activity">
    <reaction evidence="30">
        <text>(3R)-hydroxyhexadecanoyl-[ACP] = (2E)-hexadecenoyl-[ACP] + H2O</text>
        <dbReference type="Rhea" id="RHEA:41908"/>
        <dbReference type="Rhea" id="RHEA-COMP:9650"/>
        <dbReference type="Rhea" id="RHEA-COMP:9651"/>
        <dbReference type="ChEBI" id="CHEBI:15377"/>
        <dbReference type="ChEBI" id="CHEBI:78480"/>
        <dbReference type="ChEBI" id="CHEBI:78481"/>
    </reaction>
    <physiologicalReaction direction="left-to-right" evidence="30">
        <dbReference type="Rhea" id="RHEA:41909"/>
    </physiologicalReaction>
</comment>
<dbReference type="SMART" id="SM00827">
    <property type="entry name" value="PKS_AT"/>
    <property type="match status" value="1"/>
</dbReference>
<evidence type="ECO:0000256" key="50">
    <source>
        <dbReference type="ARBA" id="ARBA00048571"/>
    </source>
</evidence>
<dbReference type="GO" id="GO:0004313">
    <property type="term" value="F:[acyl-carrier-protein] S-acetyltransferase activity"/>
    <property type="evidence" value="ECO:0007669"/>
    <property type="project" value="UniProtKB-EC"/>
</dbReference>
<evidence type="ECO:0000256" key="61">
    <source>
        <dbReference type="ARBA" id="ARBA00049449"/>
    </source>
</evidence>
<dbReference type="STRING" id="67801.A0A1B0BRP8"/>
<dbReference type="InterPro" id="IPR029058">
    <property type="entry name" value="AB_hydrolase_fold"/>
</dbReference>
<comment type="catalytic activity">
    <reaction evidence="23">
        <text>(3R)-hydroxyoctanoyl-[ACP] = (2E)-octenoyl-[ACP] + H2O</text>
        <dbReference type="Rhea" id="RHEA:41844"/>
        <dbReference type="Rhea" id="RHEA-COMP:9634"/>
        <dbReference type="Rhea" id="RHEA-COMP:9635"/>
        <dbReference type="ChEBI" id="CHEBI:15377"/>
        <dbReference type="ChEBI" id="CHEBI:78461"/>
        <dbReference type="ChEBI" id="CHEBI:78462"/>
    </reaction>
    <physiologicalReaction direction="left-to-right" evidence="23">
        <dbReference type="Rhea" id="RHEA:41845"/>
    </physiologicalReaction>
</comment>
<evidence type="ECO:0000256" key="11">
    <source>
        <dbReference type="ARBA" id="ARBA00022679"/>
    </source>
</evidence>
<dbReference type="InterPro" id="IPR050091">
    <property type="entry name" value="PKS_NRPS_Biosynth_Enz"/>
</dbReference>
<feature type="region of interest" description="Disordered" evidence="65">
    <location>
        <begin position="3320"/>
        <end position="3341"/>
    </location>
</feature>
<dbReference type="InterPro" id="IPR049552">
    <property type="entry name" value="PKS_DH_N"/>
</dbReference>
<reference evidence="70" key="1">
    <citation type="submission" date="2015-01" db="EMBL/GenBank/DDBJ databases">
        <authorList>
            <person name="Aksoy S."/>
            <person name="Warren W."/>
            <person name="Wilson R.K."/>
        </authorList>
    </citation>
    <scope>NUCLEOTIDE SEQUENCE [LARGE SCALE GENOMIC DNA]</scope>
    <source>
        <strain evidence="70">IAEA</strain>
    </source>
</reference>
<evidence type="ECO:0000256" key="36">
    <source>
        <dbReference type="ARBA" id="ARBA00047400"/>
    </source>
</evidence>
<dbReference type="EC" id="1.3.1.39" evidence="2"/>
<dbReference type="Pfam" id="PF21089">
    <property type="entry name" value="PKS_DH_N"/>
    <property type="match status" value="1"/>
</dbReference>
<dbReference type="EC" id="1.1.1.100" evidence="5"/>
<dbReference type="EMBL" id="JXJN01019179">
    <property type="status" value="NOT_ANNOTATED_CDS"/>
    <property type="molecule type" value="Genomic_DNA"/>
</dbReference>
<comment type="catalytic activity">
    <reaction evidence="26">
        <text>(3R)-hydroxydecanoyl-[ACP] = (2E)-decenoyl-[ACP] + H2O</text>
        <dbReference type="Rhea" id="RHEA:41860"/>
        <dbReference type="Rhea" id="RHEA-COMP:9638"/>
        <dbReference type="Rhea" id="RHEA-COMP:9639"/>
        <dbReference type="ChEBI" id="CHEBI:15377"/>
        <dbReference type="ChEBI" id="CHEBI:78466"/>
        <dbReference type="ChEBI" id="CHEBI:78467"/>
    </reaction>
    <physiologicalReaction direction="left-to-right" evidence="26">
        <dbReference type="Rhea" id="RHEA:41861"/>
    </physiologicalReaction>
</comment>
<comment type="catalytic activity">
    <reaction evidence="36">
        <text>a (3R)-hydroxyacyl-[ACP] + NADP(+) = a 3-oxoacyl-[ACP] + NADPH + H(+)</text>
        <dbReference type="Rhea" id="RHEA:17397"/>
        <dbReference type="Rhea" id="RHEA-COMP:9916"/>
        <dbReference type="Rhea" id="RHEA-COMP:9945"/>
        <dbReference type="ChEBI" id="CHEBI:15378"/>
        <dbReference type="ChEBI" id="CHEBI:57783"/>
        <dbReference type="ChEBI" id="CHEBI:58349"/>
        <dbReference type="ChEBI" id="CHEBI:78776"/>
        <dbReference type="ChEBI" id="CHEBI:78827"/>
        <dbReference type="EC" id="1.1.1.100"/>
    </reaction>
    <physiologicalReaction direction="right-to-left" evidence="36">
        <dbReference type="Rhea" id="RHEA:17399"/>
    </physiologicalReaction>
</comment>
<dbReference type="InterPro" id="IPR049391">
    <property type="entry name" value="FAS_pseudo-KR"/>
</dbReference>
<evidence type="ECO:0000256" key="3">
    <source>
        <dbReference type="ARBA" id="ARBA00012480"/>
    </source>
</evidence>
<dbReference type="InterPro" id="IPR020841">
    <property type="entry name" value="PKS_Beta-ketoAc_synthase_dom"/>
</dbReference>
<dbReference type="FunFam" id="3.40.50.720:FF:000209">
    <property type="entry name" value="Polyketide synthase Pks12"/>
    <property type="match status" value="2"/>
</dbReference>
<evidence type="ECO:0000256" key="4">
    <source>
        <dbReference type="ARBA" id="ARBA00012873"/>
    </source>
</evidence>
<dbReference type="Pfam" id="PF16197">
    <property type="entry name" value="KAsynt_C_assoc"/>
    <property type="match status" value="1"/>
</dbReference>
<evidence type="ECO:0000256" key="9">
    <source>
        <dbReference type="ARBA" id="ARBA00022516"/>
    </source>
</evidence>
<keyword evidence="8" id="KW-0596">Phosphopantetheine</keyword>
<dbReference type="Pfam" id="PF21149">
    <property type="entry name" value="FAS_pseudo-KR"/>
    <property type="match status" value="2"/>
</dbReference>
<dbReference type="Pfam" id="PF00975">
    <property type="entry name" value="Thioesterase"/>
    <property type="match status" value="2"/>
</dbReference>
<evidence type="ECO:0000256" key="48">
    <source>
        <dbReference type="ARBA" id="ARBA00048420"/>
    </source>
</evidence>
<evidence type="ECO:0000259" key="66">
    <source>
        <dbReference type="PROSITE" id="PS50075"/>
    </source>
</evidence>
<dbReference type="InterPro" id="IPR016035">
    <property type="entry name" value="Acyl_Trfase/lysoPLipase"/>
</dbReference>
<evidence type="ECO:0000256" key="56">
    <source>
        <dbReference type="ARBA" id="ARBA00049109"/>
    </source>
</evidence>
<keyword evidence="9" id="KW-0444">Lipid biosynthesis</keyword>
<dbReference type="InterPro" id="IPR001227">
    <property type="entry name" value="Ac_transferase_dom_sf"/>
</dbReference>
<evidence type="ECO:0000256" key="37">
    <source>
        <dbReference type="ARBA" id="ARBA00047440"/>
    </source>
</evidence>
<evidence type="ECO:0000256" key="1">
    <source>
        <dbReference type="ARBA" id="ARBA00005189"/>
    </source>
</evidence>
<evidence type="ECO:0000256" key="28">
    <source>
        <dbReference type="ARBA" id="ARBA00023398"/>
    </source>
</evidence>
<comment type="catalytic activity">
    <reaction evidence="45">
        <text>hexadecanoyl-[ACP] + malonyl-[ACP] + H(+) = 3-oxooctadecanoyl-[ACP] + holo-[ACP] + CO2</text>
        <dbReference type="Rhea" id="RHEA:41916"/>
        <dbReference type="Rhea" id="RHEA-COMP:9623"/>
        <dbReference type="Rhea" id="RHEA-COMP:9652"/>
        <dbReference type="Rhea" id="RHEA-COMP:9653"/>
        <dbReference type="Rhea" id="RHEA-COMP:9685"/>
        <dbReference type="ChEBI" id="CHEBI:15378"/>
        <dbReference type="ChEBI" id="CHEBI:16526"/>
        <dbReference type="ChEBI" id="CHEBI:64479"/>
        <dbReference type="ChEBI" id="CHEBI:78449"/>
        <dbReference type="ChEBI" id="CHEBI:78483"/>
        <dbReference type="ChEBI" id="CHEBI:78487"/>
    </reaction>
    <physiologicalReaction direction="left-to-right" evidence="45">
        <dbReference type="Rhea" id="RHEA:41917"/>
    </physiologicalReaction>
</comment>
<evidence type="ECO:0000256" key="25">
    <source>
        <dbReference type="ARBA" id="ARBA00023373"/>
    </source>
</evidence>
<evidence type="ECO:0000313" key="70">
    <source>
        <dbReference type="Proteomes" id="UP000092460"/>
    </source>
</evidence>
<comment type="catalytic activity">
    <reaction evidence="28">
        <text>(3R)-hydroxytetradecanoyl-[ACP] = (2E)-tetradecenoyl-[ACP] + H2O</text>
        <dbReference type="Rhea" id="RHEA:41892"/>
        <dbReference type="Rhea" id="RHEA-COMP:9646"/>
        <dbReference type="Rhea" id="RHEA-COMP:9647"/>
        <dbReference type="ChEBI" id="CHEBI:15377"/>
        <dbReference type="ChEBI" id="CHEBI:78474"/>
        <dbReference type="ChEBI" id="CHEBI:78475"/>
    </reaction>
    <physiologicalReaction direction="left-to-right" evidence="28">
        <dbReference type="Rhea" id="RHEA:41893"/>
    </physiologicalReaction>
</comment>
<dbReference type="Pfam" id="PF13602">
    <property type="entry name" value="ADH_zinc_N_2"/>
    <property type="match status" value="2"/>
</dbReference>
<dbReference type="FunFam" id="1.10.1200.10:FF:000013">
    <property type="entry name" value="Fatty acid synthase"/>
    <property type="match status" value="2"/>
</dbReference>
<evidence type="ECO:0000256" key="46">
    <source>
        <dbReference type="ARBA" id="ARBA00048281"/>
    </source>
</evidence>
<comment type="catalytic activity">
    <reaction evidence="50">
        <text>3-oxohexanoyl-[ACP] + NADPH + H(+) = (3R)-hydroxyhexanoyl-[ACP] + NADP(+)</text>
        <dbReference type="Rhea" id="RHEA:41824"/>
        <dbReference type="Rhea" id="RHEA-COMP:9629"/>
        <dbReference type="Rhea" id="RHEA-COMP:9630"/>
        <dbReference type="ChEBI" id="CHEBI:15378"/>
        <dbReference type="ChEBI" id="CHEBI:57783"/>
        <dbReference type="ChEBI" id="CHEBI:58349"/>
        <dbReference type="ChEBI" id="CHEBI:78456"/>
        <dbReference type="ChEBI" id="CHEBI:78457"/>
    </reaction>
    <physiologicalReaction direction="left-to-right" evidence="50">
        <dbReference type="Rhea" id="RHEA:41825"/>
    </physiologicalReaction>
</comment>
<evidence type="ECO:0000256" key="54">
    <source>
        <dbReference type="ARBA" id="ARBA00048935"/>
    </source>
</evidence>
<comment type="catalytic activity">
    <reaction evidence="51">
        <text>a 2,3-saturated acyl-[ACP] + NADP(+) = a (2E)-enoyl-[ACP] + NADPH + H(+)</text>
        <dbReference type="Rhea" id="RHEA:22564"/>
        <dbReference type="Rhea" id="RHEA-COMP:9925"/>
        <dbReference type="Rhea" id="RHEA-COMP:9926"/>
        <dbReference type="ChEBI" id="CHEBI:15378"/>
        <dbReference type="ChEBI" id="CHEBI:57783"/>
        <dbReference type="ChEBI" id="CHEBI:58349"/>
        <dbReference type="ChEBI" id="CHEBI:78784"/>
        <dbReference type="ChEBI" id="CHEBI:78785"/>
        <dbReference type="EC" id="1.3.1.39"/>
    </reaction>
    <physiologicalReaction direction="right-to-left" evidence="51">
        <dbReference type="Rhea" id="RHEA:22566"/>
    </physiologicalReaction>
</comment>
<keyword evidence="70" id="KW-1185">Reference proteome</keyword>
<dbReference type="GO" id="GO:0006633">
    <property type="term" value="P:fatty acid biosynthetic process"/>
    <property type="evidence" value="ECO:0007669"/>
    <property type="project" value="UniProtKB-UniPathway"/>
</dbReference>
<dbReference type="Pfam" id="PF00698">
    <property type="entry name" value="Acyl_transf_1"/>
    <property type="match status" value="1"/>
</dbReference>
<dbReference type="InterPro" id="IPR016039">
    <property type="entry name" value="Thiolase-like"/>
</dbReference>
<dbReference type="SUPFAM" id="SSF53901">
    <property type="entry name" value="Thiolase-like"/>
    <property type="match status" value="1"/>
</dbReference>
<dbReference type="EC" id="2.3.1.85" evidence="4"/>
<dbReference type="SUPFAM" id="SSF47336">
    <property type="entry name" value="ACP-like"/>
    <property type="match status" value="2"/>
</dbReference>
<comment type="catalytic activity">
    <reaction evidence="41">
        <text>(2E)-hexadecenoyl-[ACP] + NADPH + H(+) = hexadecanoyl-[ACP] + NADP(+)</text>
        <dbReference type="Rhea" id="RHEA:41912"/>
        <dbReference type="Rhea" id="RHEA-COMP:9651"/>
        <dbReference type="Rhea" id="RHEA-COMP:9652"/>
        <dbReference type="ChEBI" id="CHEBI:15378"/>
        <dbReference type="ChEBI" id="CHEBI:57783"/>
        <dbReference type="ChEBI" id="CHEBI:58349"/>
        <dbReference type="ChEBI" id="CHEBI:78481"/>
        <dbReference type="ChEBI" id="CHEBI:78483"/>
    </reaction>
    <physiologicalReaction direction="left-to-right" evidence="41">
        <dbReference type="Rhea" id="RHEA:41913"/>
    </physiologicalReaction>
</comment>
<comment type="catalytic activity">
    <reaction evidence="53">
        <text>hexadecanoyl-[ACP] + H2O = hexadecanoate + holo-[ACP] + H(+)</text>
        <dbReference type="Rhea" id="RHEA:41932"/>
        <dbReference type="Rhea" id="RHEA-COMP:9652"/>
        <dbReference type="Rhea" id="RHEA-COMP:9685"/>
        <dbReference type="ChEBI" id="CHEBI:7896"/>
        <dbReference type="ChEBI" id="CHEBI:15377"/>
        <dbReference type="ChEBI" id="CHEBI:15378"/>
        <dbReference type="ChEBI" id="CHEBI:64479"/>
        <dbReference type="ChEBI" id="CHEBI:78483"/>
        <dbReference type="EC" id="3.1.2.14"/>
    </reaction>
    <physiologicalReaction direction="left-to-right" evidence="53">
        <dbReference type="Rhea" id="RHEA:41933"/>
    </physiologicalReaction>
</comment>
<dbReference type="EC" id="3.1.2.14" evidence="3"/>
<dbReference type="GO" id="GO:0019171">
    <property type="term" value="F:(3R)-hydroxyacyl-[acyl-carrier-protein] dehydratase activity"/>
    <property type="evidence" value="ECO:0007669"/>
    <property type="project" value="UniProtKB-EC"/>
</dbReference>
<keyword evidence="15" id="KW-0521">NADP</keyword>
<comment type="catalytic activity">
    <reaction evidence="34">
        <text>3-oxooctadecanoyl-[ACP] + NADPH + H(+) = (3R)-hydroxyoctadecanoyl-[ACP] + NADP(+)</text>
        <dbReference type="Rhea" id="RHEA:41920"/>
        <dbReference type="Rhea" id="RHEA-COMP:9653"/>
        <dbReference type="Rhea" id="RHEA-COMP:9654"/>
        <dbReference type="ChEBI" id="CHEBI:15378"/>
        <dbReference type="ChEBI" id="CHEBI:57783"/>
        <dbReference type="ChEBI" id="CHEBI:58349"/>
        <dbReference type="ChEBI" id="CHEBI:78487"/>
        <dbReference type="ChEBI" id="CHEBI:78488"/>
    </reaction>
    <physiologicalReaction direction="left-to-right" evidence="34">
        <dbReference type="Rhea" id="RHEA:41921"/>
    </physiologicalReaction>
</comment>
<evidence type="ECO:0000256" key="6">
    <source>
        <dbReference type="ARBA" id="ARBA00013191"/>
    </source>
</evidence>
<dbReference type="Gene3D" id="3.90.180.10">
    <property type="entry name" value="Medium-chain alcohol dehydrogenases, catalytic domain"/>
    <property type="match status" value="2"/>
</dbReference>
<evidence type="ECO:0000313" key="69">
    <source>
        <dbReference type="EnsemblMetazoa" id="GPPI038438-PA"/>
    </source>
</evidence>
<evidence type="ECO:0000256" key="44">
    <source>
        <dbReference type="ARBA" id="ARBA00047961"/>
    </source>
</evidence>
<comment type="catalytic activity">
    <reaction evidence="59">
        <text>3-oxohexadecanoyl-[ACP] + NADPH + H(+) = (3R)-hydroxyhexadecanoyl-[ACP] + NADP(+)</text>
        <dbReference type="Rhea" id="RHEA:41904"/>
        <dbReference type="Rhea" id="RHEA-COMP:9649"/>
        <dbReference type="Rhea" id="RHEA-COMP:9650"/>
        <dbReference type="ChEBI" id="CHEBI:15378"/>
        <dbReference type="ChEBI" id="CHEBI:57783"/>
        <dbReference type="ChEBI" id="CHEBI:58349"/>
        <dbReference type="ChEBI" id="CHEBI:78478"/>
        <dbReference type="ChEBI" id="CHEBI:78480"/>
    </reaction>
    <physiologicalReaction direction="left-to-right" evidence="59">
        <dbReference type="Rhea" id="RHEA:41905"/>
    </physiologicalReaction>
</comment>
<dbReference type="InterPro" id="IPR011032">
    <property type="entry name" value="GroES-like_sf"/>
</dbReference>
<proteinExistence type="predicted"/>
<comment type="catalytic activity">
    <reaction evidence="49">
        <text>a fatty acyl-[ACP] + malonyl-[ACP] + H(+) = a 3-oxoacyl-[ACP] + holo-[ACP] + CO2</text>
        <dbReference type="Rhea" id="RHEA:22836"/>
        <dbReference type="Rhea" id="RHEA-COMP:9623"/>
        <dbReference type="Rhea" id="RHEA-COMP:9685"/>
        <dbReference type="Rhea" id="RHEA-COMP:9916"/>
        <dbReference type="Rhea" id="RHEA-COMP:14125"/>
        <dbReference type="ChEBI" id="CHEBI:15378"/>
        <dbReference type="ChEBI" id="CHEBI:16526"/>
        <dbReference type="ChEBI" id="CHEBI:64479"/>
        <dbReference type="ChEBI" id="CHEBI:78449"/>
        <dbReference type="ChEBI" id="CHEBI:78776"/>
        <dbReference type="ChEBI" id="CHEBI:138651"/>
        <dbReference type="EC" id="2.3.1.41"/>
    </reaction>
    <physiologicalReaction direction="left-to-right" evidence="49">
        <dbReference type="Rhea" id="RHEA:22837"/>
    </physiologicalReaction>
</comment>
<dbReference type="PROSITE" id="PS52004">
    <property type="entry name" value="KS3_2"/>
    <property type="match status" value="1"/>
</dbReference>
<evidence type="ECO:0000256" key="35">
    <source>
        <dbReference type="ARBA" id="ARBA00047394"/>
    </source>
</evidence>